<dbReference type="AlphaFoldDB" id="A0AAV2RB18"/>
<dbReference type="Pfam" id="PF03914">
    <property type="entry name" value="CBF"/>
    <property type="match status" value="1"/>
</dbReference>
<accession>A0AAV2RB18</accession>
<gene>
    <name evidence="4" type="ORF">MNOR_LOCUS21244</name>
</gene>
<evidence type="ECO:0000259" key="3">
    <source>
        <dbReference type="Pfam" id="PF03914"/>
    </source>
</evidence>
<dbReference type="EMBL" id="CAXKWB010016988">
    <property type="protein sequence ID" value="CAL4117620.1"/>
    <property type="molecule type" value="Genomic_DNA"/>
</dbReference>
<proteinExistence type="inferred from homology"/>
<reference evidence="4 5" key="1">
    <citation type="submission" date="2024-05" db="EMBL/GenBank/DDBJ databases">
        <authorList>
            <person name="Wallberg A."/>
        </authorList>
    </citation>
    <scope>NUCLEOTIDE SEQUENCE [LARGE SCALE GENOMIC DNA]</scope>
</reference>
<dbReference type="InterPro" id="IPR040155">
    <property type="entry name" value="CEBPZ/Mak21-like"/>
</dbReference>
<dbReference type="SUPFAM" id="SSF48371">
    <property type="entry name" value="ARM repeat"/>
    <property type="match status" value="1"/>
</dbReference>
<evidence type="ECO:0000313" key="5">
    <source>
        <dbReference type="Proteomes" id="UP001497623"/>
    </source>
</evidence>
<feature type="compositionally biased region" description="Acidic residues" evidence="2">
    <location>
        <begin position="844"/>
        <end position="894"/>
    </location>
</feature>
<feature type="compositionally biased region" description="Acidic residues" evidence="2">
    <location>
        <begin position="800"/>
        <end position="814"/>
    </location>
</feature>
<name>A0AAV2RB18_MEGNR</name>
<feature type="compositionally biased region" description="Basic and acidic residues" evidence="2">
    <location>
        <begin position="929"/>
        <end position="938"/>
    </location>
</feature>
<feature type="compositionally biased region" description="Acidic residues" evidence="2">
    <location>
        <begin position="591"/>
        <end position="617"/>
    </location>
</feature>
<dbReference type="PANTHER" id="PTHR12048:SF0">
    <property type="entry name" value="CCAAT_ENHANCER-BINDING PROTEIN ZETA"/>
    <property type="match status" value="1"/>
</dbReference>
<dbReference type="Gene3D" id="1.25.10.10">
    <property type="entry name" value="Leucine-rich Repeat Variant"/>
    <property type="match status" value="1"/>
</dbReference>
<dbReference type="Proteomes" id="UP001497623">
    <property type="component" value="Unassembled WGS sequence"/>
</dbReference>
<feature type="compositionally biased region" description="Polar residues" evidence="2">
    <location>
        <begin position="574"/>
        <end position="583"/>
    </location>
</feature>
<feature type="non-terminal residue" evidence="4">
    <location>
        <position position="1114"/>
    </location>
</feature>
<feature type="compositionally biased region" description="Basic and acidic residues" evidence="2">
    <location>
        <begin position="618"/>
        <end position="633"/>
    </location>
</feature>
<feature type="region of interest" description="Disordered" evidence="2">
    <location>
        <begin position="1033"/>
        <end position="1114"/>
    </location>
</feature>
<dbReference type="InterPro" id="IPR011989">
    <property type="entry name" value="ARM-like"/>
</dbReference>
<feature type="compositionally biased region" description="Polar residues" evidence="2">
    <location>
        <begin position="634"/>
        <end position="665"/>
    </location>
</feature>
<dbReference type="InterPro" id="IPR005612">
    <property type="entry name" value="CCAAT-binding_factor"/>
</dbReference>
<comment type="caution">
    <text evidence="4">The sequence shown here is derived from an EMBL/GenBank/DDBJ whole genome shotgun (WGS) entry which is preliminary data.</text>
</comment>
<feature type="domain" description="CCAAT-binding factor" evidence="3">
    <location>
        <begin position="438"/>
        <end position="700"/>
    </location>
</feature>
<comment type="similarity">
    <text evidence="1">Belongs to the CBF/MAK21 family.</text>
</comment>
<feature type="region of interest" description="Disordered" evidence="2">
    <location>
        <begin position="798"/>
        <end position="1021"/>
    </location>
</feature>
<feature type="compositionally biased region" description="Basic residues" evidence="2">
    <location>
        <begin position="998"/>
        <end position="1015"/>
    </location>
</feature>
<feature type="compositionally biased region" description="Basic residues" evidence="2">
    <location>
        <begin position="917"/>
        <end position="928"/>
    </location>
</feature>
<feature type="region of interest" description="Disordered" evidence="2">
    <location>
        <begin position="556"/>
        <end position="666"/>
    </location>
</feature>
<evidence type="ECO:0000256" key="2">
    <source>
        <dbReference type="SAM" id="MobiDB-lite"/>
    </source>
</evidence>
<feature type="compositionally biased region" description="Acidic residues" evidence="2">
    <location>
        <begin position="556"/>
        <end position="566"/>
    </location>
</feature>
<feature type="compositionally biased region" description="Basic residues" evidence="2">
    <location>
        <begin position="1080"/>
        <end position="1092"/>
    </location>
</feature>
<evidence type="ECO:0000313" key="4">
    <source>
        <dbReference type="EMBL" id="CAL4117620.1"/>
    </source>
</evidence>
<feature type="compositionally biased region" description="Basic residues" evidence="2">
    <location>
        <begin position="1105"/>
        <end position="1114"/>
    </location>
</feature>
<feature type="compositionally biased region" description="Acidic residues" evidence="2">
    <location>
        <begin position="968"/>
        <end position="989"/>
    </location>
</feature>
<evidence type="ECO:0000256" key="1">
    <source>
        <dbReference type="ARBA" id="ARBA00007797"/>
    </source>
</evidence>
<organism evidence="4 5">
    <name type="scientific">Meganyctiphanes norvegica</name>
    <name type="common">Northern krill</name>
    <name type="synonym">Thysanopoda norvegica</name>
    <dbReference type="NCBI Taxonomy" id="48144"/>
    <lineage>
        <taxon>Eukaryota</taxon>
        <taxon>Metazoa</taxon>
        <taxon>Ecdysozoa</taxon>
        <taxon>Arthropoda</taxon>
        <taxon>Crustacea</taxon>
        <taxon>Multicrustacea</taxon>
        <taxon>Malacostraca</taxon>
        <taxon>Eumalacostraca</taxon>
        <taxon>Eucarida</taxon>
        <taxon>Euphausiacea</taxon>
        <taxon>Euphausiidae</taxon>
        <taxon>Meganyctiphanes</taxon>
    </lineage>
</organism>
<dbReference type="PANTHER" id="PTHR12048">
    <property type="entry name" value="CCAAT-BINDING FACTOR-RELATED"/>
    <property type="match status" value="1"/>
</dbReference>
<sequence length="1114" mass="125847">MIKKSVRYLSSKIVVEKKKKNSKKNLRFLNQKRSITQAVLLCTASVLECCGHWGPYDHGKHFFIEKKKRGRRLGTVFLFPRDSSTLYPSNLVLGLTSRETADLTKKSHDVPEAYNTQQKPLSFGRNVLTRSASFLHMEANGPKKSEVQFRKTVFTHGTSRDKMAAHVLRCMEAPVHSLRNLTILISNVSPKSKDWMEAMDSVRELLQTSLLPEGFVAREFESHSFNSLLPLLIVSREQAEQQIGLWYYEDQLKKSYRTLILQLKLVCSDSIEQNKSRGIRCLLNLLSNHPKQESDTILEALVNKLGDPNRKVASNTMYGLRTLLQRRPQLKVQVVNMVEILLYRTNMKEKAKYYCLCFLKDLIFAKDDYKLAGKLIKLYFGFFKACTKQGEVDTRLMGALLRGINRAFPYAHIEGQELEQQLNTLYKICHIVNFNIATQALQLIYQVIGGGDSASDRFYGLIYRQLLDPAFGSSSGTPSFLNLVFKALVKDESLQRIRAFIKRLLQVGQYQTSHLICGILYLISEVVNEKPQLGSVREAMLKAGLQVEDDEEEFYPDLDCDEDDQQDESRGKGNKTSQQEKGLNTSKNNDESSDENNSEDGDDMESDGEGEDSDDIGNLEKVENKKKLDKKSSEATVSKLVQSSTSGSSWVHRSNVGSTEPQSQYDPYHRNPLYCGADYSPLWELQQLKDHFHPTVAMFATNLLSGKTITYTGDPLQDFTTMRFLDRFVYRNPKKITEQKDSAGGDVLGRRSQYAPRGVRGLQVNSAQFCNLGENQVPEDDLFFHRYFKKYRIEKKKTEDTEDTSSVEDDDFDGYLERMGGLGSDDEDMDDDLDFAASAQATGDDIESDASNEDDMEDLPGGSDEDTDDDGEDDLGLDGEDDGEEPDFDGDMDSDSDKWQTLGELDSDDNEEVSQPKSKKQKKDKNIKKKDTLKDINKKEKKTKGTQQKAMKDDSDEDSDFGAMGSDGESDMEYDEEAIDFSDDEDDDFGPPADKKGKQNKKANKNMLKSQRKNHGGIMGMFASAEDFAHLLEENAEEGSRGITSQALSNKDKAHVKQMNWEVKRDEKLRGVNWGDVKRKQGGHRRGGKGGRGKVSFRGGSQRGFKSRGRGGKH</sequence>
<dbReference type="InterPro" id="IPR016024">
    <property type="entry name" value="ARM-type_fold"/>
</dbReference>
<keyword evidence="5" id="KW-1185">Reference proteome</keyword>
<feature type="compositionally biased region" description="Acidic residues" evidence="2">
    <location>
        <begin position="824"/>
        <end position="834"/>
    </location>
</feature>
<dbReference type="GO" id="GO:0005634">
    <property type="term" value="C:nucleus"/>
    <property type="evidence" value="ECO:0007669"/>
    <property type="project" value="TreeGrafter"/>
</dbReference>
<protein>
    <recommendedName>
        <fullName evidence="3">CCAAT-binding factor domain-containing protein</fullName>
    </recommendedName>
</protein>